<evidence type="ECO:0008006" key="3">
    <source>
        <dbReference type="Google" id="ProtNLM"/>
    </source>
</evidence>
<sequence length="186" mass="21451">MMKKNLLLLFLSGAILFSCNNDENDPYLITNTQIGKLKRETQLNQLDSIFKEDSITSQTSGAEQLRSTDEIRVYEKGGQPLLYLEPLQEFDSTSTIGYIRVMDSRYETKEGLNVSSTFKDIVTHYNISRIENTMTSAVIFLDDINAYVTIDKKELPSSLRYDTEAKIRASQIPDEARIKYFMIYWN</sequence>
<organism evidence="1 2">
    <name type="scientific">Autumnicola musiva</name>
    <dbReference type="NCBI Taxonomy" id="3075589"/>
    <lineage>
        <taxon>Bacteria</taxon>
        <taxon>Pseudomonadati</taxon>
        <taxon>Bacteroidota</taxon>
        <taxon>Flavobacteriia</taxon>
        <taxon>Flavobacteriales</taxon>
        <taxon>Flavobacteriaceae</taxon>
        <taxon>Autumnicola</taxon>
    </lineage>
</organism>
<dbReference type="RefSeq" id="WP_311502129.1">
    <property type="nucleotide sequence ID" value="NZ_JAVRHK010000002.1"/>
</dbReference>
<keyword evidence="2" id="KW-1185">Reference proteome</keyword>
<gene>
    <name evidence="1" type="ORF">RM539_03925</name>
</gene>
<name>A0ABU3D2G9_9FLAO</name>
<evidence type="ECO:0000313" key="2">
    <source>
        <dbReference type="Proteomes" id="UP001262582"/>
    </source>
</evidence>
<comment type="caution">
    <text evidence="1">The sequence shown here is derived from an EMBL/GenBank/DDBJ whole genome shotgun (WGS) entry which is preliminary data.</text>
</comment>
<dbReference type="PROSITE" id="PS51257">
    <property type="entry name" value="PROKAR_LIPOPROTEIN"/>
    <property type="match status" value="1"/>
</dbReference>
<reference evidence="1 2" key="1">
    <citation type="submission" date="2023-09" db="EMBL/GenBank/DDBJ databases">
        <authorList>
            <person name="Rey-Velasco X."/>
        </authorList>
    </citation>
    <scope>NUCLEOTIDE SEQUENCE [LARGE SCALE GENOMIC DNA]</scope>
    <source>
        <strain evidence="1 2">F117</strain>
    </source>
</reference>
<accession>A0ABU3D2G9</accession>
<protein>
    <recommendedName>
        <fullName evidence="3">Lipoprotein</fullName>
    </recommendedName>
</protein>
<dbReference type="EMBL" id="JAVRHK010000002">
    <property type="protein sequence ID" value="MDT0675731.1"/>
    <property type="molecule type" value="Genomic_DNA"/>
</dbReference>
<proteinExistence type="predicted"/>
<evidence type="ECO:0000313" key="1">
    <source>
        <dbReference type="EMBL" id="MDT0675731.1"/>
    </source>
</evidence>
<dbReference type="Proteomes" id="UP001262582">
    <property type="component" value="Unassembled WGS sequence"/>
</dbReference>